<proteinExistence type="predicted"/>
<dbReference type="InterPro" id="IPR036457">
    <property type="entry name" value="PPM-type-like_dom_sf"/>
</dbReference>
<dbReference type="EMBL" id="JACJIE010000001">
    <property type="protein sequence ID" value="MBA8941861.1"/>
    <property type="molecule type" value="Genomic_DNA"/>
</dbReference>
<feature type="compositionally biased region" description="Pro residues" evidence="1">
    <location>
        <begin position="29"/>
        <end position="39"/>
    </location>
</feature>
<evidence type="ECO:0000256" key="1">
    <source>
        <dbReference type="SAM" id="MobiDB-lite"/>
    </source>
</evidence>
<reference evidence="3 4" key="1">
    <citation type="submission" date="2020-08" db="EMBL/GenBank/DDBJ databases">
        <title>Genomic Encyclopedia of Type Strains, Phase III (KMG-III): the genomes of soil and plant-associated and newly described type strains.</title>
        <authorList>
            <person name="Whitman W."/>
        </authorList>
    </citation>
    <scope>NUCLEOTIDE SEQUENCE [LARGE SCALE GENOMIC DNA]</scope>
    <source>
        <strain evidence="3 4">CECT 3271</strain>
    </source>
</reference>
<evidence type="ECO:0000313" key="3">
    <source>
        <dbReference type="EMBL" id="MBA8941861.1"/>
    </source>
</evidence>
<dbReference type="AlphaFoldDB" id="A0AA40S8F7"/>
<dbReference type="InterPro" id="IPR001932">
    <property type="entry name" value="PPM-type_phosphatase-like_dom"/>
</dbReference>
<dbReference type="SUPFAM" id="SSF81606">
    <property type="entry name" value="PP2C-like"/>
    <property type="match status" value="1"/>
</dbReference>
<evidence type="ECO:0000259" key="2">
    <source>
        <dbReference type="Pfam" id="PF13672"/>
    </source>
</evidence>
<organism evidence="3 4">
    <name type="scientific">Streptomyces calvus</name>
    <dbReference type="NCBI Taxonomy" id="67282"/>
    <lineage>
        <taxon>Bacteria</taxon>
        <taxon>Bacillati</taxon>
        <taxon>Actinomycetota</taxon>
        <taxon>Actinomycetes</taxon>
        <taxon>Kitasatosporales</taxon>
        <taxon>Streptomycetaceae</taxon>
        <taxon>Streptomyces</taxon>
    </lineage>
</organism>
<feature type="region of interest" description="Disordered" evidence="1">
    <location>
        <begin position="1"/>
        <end position="39"/>
    </location>
</feature>
<sequence>MPLPGRHVPGAGPGDGLGGFPSGGFAPAGPGPGIPARPTVPPIVPAAPPWQRLTVGEPGPEFEARPPVGPFAYDCPDTECDGWSTPQLTVRFASVRGAKHRYYRQPRQDAARAAVHEPTGSTVFAVADGVSSASHAELGAAEACRAAVRRMLSLLSRQPGPLDLREVAQHAAARLCELARRDTGGREPGPGEVADRYATTLVFGVAYPDSTGCAVDIGRIGDSGAWLLDLAGGTYRALFETKTGSDSTVVSNEVHPLPEVPDPLPYAGVRPVPGQAVLIGTDGFGDPLGDGDGPVGALFARNLGAAEPPSPPWLAHLLDFSKETFDDDRTLLALWPRSGAAAP</sequence>
<gene>
    <name evidence="3" type="ORF">FHS33_000250</name>
</gene>
<feature type="compositionally biased region" description="Gly residues" evidence="1">
    <location>
        <begin position="11"/>
        <end position="22"/>
    </location>
</feature>
<comment type="caution">
    <text evidence="3">The sequence shown here is derived from an EMBL/GenBank/DDBJ whole genome shotgun (WGS) entry which is preliminary data.</text>
</comment>
<dbReference type="RefSeq" id="WP_142191822.1">
    <property type="nucleotide sequence ID" value="NZ_BMSU01000009.1"/>
</dbReference>
<accession>A0AA40S8F7</accession>
<evidence type="ECO:0000313" key="4">
    <source>
        <dbReference type="Proteomes" id="UP000530412"/>
    </source>
</evidence>
<name>A0AA40S8F7_9ACTN</name>
<dbReference type="Gene3D" id="3.60.40.10">
    <property type="entry name" value="PPM-type phosphatase domain"/>
    <property type="match status" value="1"/>
</dbReference>
<feature type="domain" description="PPM-type phosphatase" evidence="2">
    <location>
        <begin position="96"/>
        <end position="318"/>
    </location>
</feature>
<protein>
    <recommendedName>
        <fullName evidence="2">PPM-type phosphatase domain-containing protein</fullName>
    </recommendedName>
</protein>
<dbReference type="Pfam" id="PF13672">
    <property type="entry name" value="PP2C_2"/>
    <property type="match status" value="1"/>
</dbReference>
<dbReference type="Proteomes" id="UP000530412">
    <property type="component" value="Unassembled WGS sequence"/>
</dbReference>